<dbReference type="STRING" id="56646.A0A2L2U1E2"/>
<proteinExistence type="predicted"/>
<evidence type="ECO:0000313" key="3">
    <source>
        <dbReference type="Proteomes" id="UP000245910"/>
    </source>
</evidence>
<dbReference type="Proteomes" id="UP000245910">
    <property type="component" value="Chromosome III"/>
</dbReference>
<dbReference type="EMBL" id="LN649231">
    <property type="protein sequence ID" value="CEI67855.1"/>
    <property type="molecule type" value="Genomic_DNA"/>
</dbReference>
<feature type="region of interest" description="Disordered" evidence="1">
    <location>
        <begin position="560"/>
        <end position="673"/>
    </location>
</feature>
<protein>
    <submittedName>
        <fullName evidence="2">Uncharacterized protein</fullName>
    </submittedName>
</protein>
<keyword evidence="3" id="KW-1185">Reference proteome</keyword>
<dbReference type="AlphaFoldDB" id="A0A2L2U1E2"/>
<name>A0A2L2U1E2_9HYPO</name>
<evidence type="ECO:0000313" key="2">
    <source>
        <dbReference type="EMBL" id="CEI67855.1"/>
    </source>
</evidence>
<organism evidence="2 3">
    <name type="scientific">Fusarium venenatum</name>
    <dbReference type="NCBI Taxonomy" id="56646"/>
    <lineage>
        <taxon>Eukaryota</taxon>
        <taxon>Fungi</taxon>
        <taxon>Dikarya</taxon>
        <taxon>Ascomycota</taxon>
        <taxon>Pezizomycotina</taxon>
        <taxon>Sordariomycetes</taxon>
        <taxon>Hypocreomycetidae</taxon>
        <taxon>Hypocreales</taxon>
        <taxon>Nectriaceae</taxon>
        <taxon>Fusarium</taxon>
    </lineage>
</organism>
<feature type="compositionally biased region" description="Basic and acidic residues" evidence="1">
    <location>
        <begin position="617"/>
        <end position="627"/>
    </location>
</feature>
<sequence>MDYFTYVPSIKVFICKTCHKAEYGNNIRHHLHQFPHNIPKRDEIIEHSYRWAQQFNHIRNQRDLYKLPYPIPLGPAIPDLPPARSNGFRCLFTPSCYQICASTRELHRHLRDIHHDLSCFGKKGRPAKGREAPTASPHFRSGVYYQRLFLKGPRSEYFEVDPEARLAEPSDQEVAIKDFFTNRLLIVQNDGNMMEQPDQFTQPSPWLDRLGCVTHICLPPSDVVADANAGTVESAFGVVVTLGKKISYRRDLANPASAFENKANEVAKLITAWTKHQTVTCLRDIVEGVHKLWMIQKLDELLNYILNNPMDPNLRASLHDIIRKVARYNTVEHSRHVHAMGSRVTALANPSCTKSLVHLKAFMPIRGANFGTNQAPVAIRQLIRRWLTDQEADNIFSRFQKACIPNRQVLWSGMLREQAQQWADAHGFQTLTTALGPLLCPDDPTCPHKQNSATYIHGASIIFAWFISHGGLVTVLSHPPPLRFHPSGQTFYQLYEEPIITGRMGNRPVGRIDTAHPAIKIATDFVYQLWPYDNSSLWTKTFGIPDIELEWRKTKIFKPSTQRPEANLQSTLSMTSDRAEAVEPSDKSMTNEKNVMAKKGRQRKKKKRKVSNAITNKGERPTSEKLCKGGTSMDKQQLVKKAVTSNKQSITESKRKKMNEKWKCQVAPISQKA</sequence>
<accession>A0A2L2U1E2</accession>
<evidence type="ECO:0000256" key="1">
    <source>
        <dbReference type="SAM" id="MobiDB-lite"/>
    </source>
</evidence>
<dbReference type="Pfam" id="PF12013">
    <property type="entry name" value="OrsD"/>
    <property type="match status" value="1"/>
</dbReference>
<feature type="compositionally biased region" description="Basic residues" evidence="1">
    <location>
        <begin position="596"/>
        <end position="610"/>
    </location>
</feature>
<reference evidence="3" key="1">
    <citation type="submission" date="2014-10" db="EMBL/GenBank/DDBJ databases">
        <authorList>
            <person name="King R."/>
        </authorList>
    </citation>
    <scope>NUCLEOTIDE SEQUENCE [LARGE SCALE GENOMIC DNA]</scope>
    <source>
        <strain evidence="3">A3/5</strain>
    </source>
</reference>
<dbReference type="InterPro" id="IPR022698">
    <property type="entry name" value="OrsD"/>
</dbReference>
<feature type="compositionally biased region" description="Polar residues" evidence="1">
    <location>
        <begin position="560"/>
        <end position="576"/>
    </location>
</feature>
<feature type="compositionally biased region" description="Basic and acidic residues" evidence="1">
    <location>
        <begin position="577"/>
        <end position="590"/>
    </location>
</feature>